<protein>
    <submittedName>
        <fullName evidence="3">NifU-like protein</fullName>
    </submittedName>
</protein>
<dbReference type="eggNOG" id="COG0822">
    <property type="taxonomic scope" value="Bacteria"/>
</dbReference>
<dbReference type="KEGG" id="ial:IALB_2897"/>
<dbReference type="OrthoDB" id="9804157at2"/>
<proteinExistence type="inferred from homology"/>
<dbReference type="AlphaFoldDB" id="I0ANP3"/>
<dbReference type="Proteomes" id="UP000007394">
    <property type="component" value="Chromosome"/>
</dbReference>
<dbReference type="Pfam" id="PF01592">
    <property type="entry name" value="NifU_N"/>
    <property type="match status" value="1"/>
</dbReference>
<keyword evidence="4" id="KW-1185">Reference proteome</keyword>
<comment type="similarity">
    <text evidence="1">Belongs to the NifU family.</text>
</comment>
<dbReference type="STRING" id="945713.IALB_2897"/>
<dbReference type="PATRIC" id="fig|945713.3.peg.2915"/>
<sequence length="152" mass="16912">MQQELRELYQQVILDHNKAPRNFRKIENATNYAEGHNPLCGDNVTIYLDIDENNVIKDISFQGSGCAISKASASLMTSMLKGKTVEEAEKLFHKFHDLVTDKLGDNISLDEFGKLAVFAGVKEFPARVKCASLAWHTLMNALHGKAESVSTE</sequence>
<dbReference type="PANTHER" id="PTHR10093">
    <property type="entry name" value="IRON-SULFUR CLUSTER ASSEMBLY ENZYME NIFU HOMOLOG"/>
    <property type="match status" value="1"/>
</dbReference>
<feature type="domain" description="NIF system FeS cluster assembly NifU N-terminal" evidence="2">
    <location>
        <begin position="9"/>
        <end position="130"/>
    </location>
</feature>
<reference evidence="3 4" key="1">
    <citation type="journal article" date="2012" name="Front. Microbiol.">
        <title>Complete genome of Ignavibacterium album, a metabolically versatile, flagellated, facultative anaerobe from the phylum Chlorobi.</title>
        <authorList>
            <person name="Liu Z."/>
            <person name="Frigaard N.-U."/>
            <person name="Vogl K."/>
            <person name="Iino T."/>
            <person name="Ohkuma M."/>
            <person name="Overmann J."/>
            <person name="Bryant D.A."/>
        </authorList>
    </citation>
    <scope>NUCLEOTIDE SEQUENCE [LARGE SCALE GENOMIC DNA]</scope>
    <source>
        <strain evidence="4">DSM 19864 / JCM 16511 / NBRC 101810 / Mat9-16</strain>
    </source>
</reference>
<dbReference type="CDD" id="cd06664">
    <property type="entry name" value="IscU_like"/>
    <property type="match status" value="1"/>
</dbReference>
<dbReference type="HOGENOM" id="CLU_079283_4_0_10"/>
<dbReference type="GO" id="GO:0005506">
    <property type="term" value="F:iron ion binding"/>
    <property type="evidence" value="ECO:0007669"/>
    <property type="project" value="InterPro"/>
</dbReference>
<dbReference type="RefSeq" id="WP_014561739.1">
    <property type="nucleotide sequence ID" value="NC_017464.1"/>
</dbReference>
<evidence type="ECO:0000313" key="3">
    <source>
        <dbReference type="EMBL" id="AFH50600.1"/>
    </source>
</evidence>
<dbReference type="FunFam" id="3.90.1010.10:FF:000002">
    <property type="entry name" value="Iron-sulfur cluster assembly scaffold protein NifU"/>
    <property type="match status" value="1"/>
</dbReference>
<dbReference type="Gene3D" id="3.90.1010.10">
    <property type="match status" value="1"/>
</dbReference>
<gene>
    <name evidence="3" type="ordered locus">IALB_2897</name>
</gene>
<dbReference type="EMBL" id="CP003418">
    <property type="protein sequence ID" value="AFH50600.1"/>
    <property type="molecule type" value="Genomic_DNA"/>
</dbReference>
<accession>I0ANP3</accession>
<dbReference type="NCBIfam" id="TIGR01994">
    <property type="entry name" value="SUF_scaf_2"/>
    <property type="match status" value="1"/>
</dbReference>
<dbReference type="InterPro" id="IPR002871">
    <property type="entry name" value="NIF_FeS_clus_asmbl_NifU_N"/>
</dbReference>
<evidence type="ECO:0000313" key="4">
    <source>
        <dbReference type="Proteomes" id="UP000007394"/>
    </source>
</evidence>
<dbReference type="GO" id="GO:0051536">
    <property type="term" value="F:iron-sulfur cluster binding"/>
    <property type="evidence" value="ECO:0007669"/>
    <property type="project" value="InterPro"/>
</dbReference>
<evidence type="ECO:0000259" key="2">
    <source>
        <dbReference type="Pfam" id="PF01592"/>
    </source>
</evidence>
<dbReference type="GO" id="GO:0016226">
    <property type="term" value="P:iron-sulfur cluster assembly"/>
    <property type="evidence" value="ECO:0007669"/>
    <property type="project" value="InterPro"/>
</dbReference>
<organism evidence="3 4">
    <name type="scientific">Ignavibacterium album (strain DSM 19864 / JCM 16511 / NBRC 101810 / Mat9-16)</name>
    <dbReference type="NCBI Taxonomy" id="945713"/>
    <lineage>
        <taxon>Bacteria</taxon>
        <taxon>Pseudomonadati</taxon>
        <taxon>Ignavibacteriota</taxon>
        <taxon>Ignavibacteria</taxon>
        <taxon>Ignavibacteriales</taxon>
        <taxon>Ignavibacteriaceae</taxon>
        <taxon>Ignavibacterium</taxon>
    </lineage>
</organism>
<dbReference type="SUPFAM" id="SSF82649">
    <property type="entry name" value="SufE/NifU"/>
    <property type="match status" value="1"/>
</dbReference>
<evidence type="ECO:0000256" key="1">
    <source>
        <dbReference type="ARBA" id="ARBA00006420"/>
    </source>
</evidence>
<name>I0ANP3_IGNAJ</name>